<reference evidence="1" key="2">
    <citation type="submission" date="2015-07" db="EMBL/GenBank/DDBJ databases">
        <title>Plasmids, circular viruses and viroids from rat gut.</title>
        <authorList>
            <person name="Jorgensen T.J."/>
            <person name="Hansen M.A."/>
            <person name="Xu Z."/>
            <person name="Tabak M.A."/>
            <person name="Sorensen S.J."/>
            <person name="Hansen L.H."/>
        </authorList>
    </citation>
    <scope>NUCLEOTIDE SEQUENCE</scope>
    <source>
        <strain evidence="1">RGFK1747</strain>
    </source>
</reference>
<reference evidence="1" key="1">
    <citation type="submission" date="2015-06" db="EMBL/GenBank/DDBJ databases">
        <authorList>
            <person name="Joergensen T."/>
        </authorList>
    </citation>
    <scope>NUCLEOTIDE SEQUENCE</scope>
    <source>
        <strain evidence="1">RGFK1747</strain>
    </source>
</reference>
<evidence type="ECO:0000313" key="1">
    <source>
        <dbReference type="EMBL" id="CRY97799.1"/>
    </source>
</evidence>
<sequence>MIRIRTVLTGVAGTPWYSNFYFEDVDAGTAQDAYDRVVAFWQAMAPALDNQVSASVDPFVPKINPVNGEITGSYSVDDFGPILMTNTNVALPYQTQYMAGLSTNVYLGGRELRGRFFLPGICQDNNANGIPSSELRSLVTSKLEDVADPASPTLLVWSRKNGAVYAVVSVRTSTNFSVLRSRRD</sequence>
<protein>
    <submittedName>
        <fullName evidence="1">Uncharacterized protein</fullName>
    </submittedName>
</protein>
<name>A0A0H5Q8U6_9ZZZZ</name>
<proteinExistence type="predicted"/>
<organism evidence="1">
    <name type="scientific">uncultured prokaryote</name>
    <dbReference type="NCBI Taxonomy" id="198431"/>
    <lineage>
        <taxon>unclassified sequences</taxon>
        <taxon>environmental samples</taxon>
    </lineage>
</organism>
<accession>A0A0H5Q8U6</accession>
<dbReference type="EMBL" id="LN854249">
    <property type="protein sequence ID" value="CRY97799.1"/>
    <property type="molecule type" value="Genomic_DNA"/>
</dbReference>
<dbReference type="AlphaFoldDB" id="A0A0H5Q8U6"/>